<feature type="domain" description="Electron transfer flavoprotein alpha subunit C-terminal" evidence="5">
    <location>
        <begin position="169"/>
        <end position="249"/>
    </location>
</feature>
<dbReference type="InterPro" id="IPR029035">
    <property type="entry name" value="DHS-like_NAD/FAD-binding_dom"/>
</dbReference>
<comment type="cofactor">
    <cofactor evidence="4">
        <name>FAD</name>
        <dbReference type="ChEBI" id="CHEBI:57692"/>
    </cofactor>
    <text evidence="4">Binds 1 FAD per dimer.</text>
</comment>
<dbReference type="OrthoDB" id="9770286at2"/>
<comment type="similarity">
    <text evidence="1">Belongs to the ETF alpha-subunit/FixB family.</text>
</comment>
<feature type="binding site" evidence="4">
    <location>
        <position position="181"/>
    </location>
    <ligand>
        <name>FAD</name>
        <dbReference type="ChEBI" id="CHEBI:57692"/>
    </ligand>
</feature>
<dbReference type="KEGG" id="phon:BH719_03960"/>
<accession>A0A1D8B1W3</accession>
<evidence type="ECO:0000313" key="7">
    <source>
        <dbReference type="Proteomes" id="UP000095214"/>
    </source>
</evidence>
<keyword evidence="3" id="KW-0285">Flavoprotein</keyword>
<evidence type="ECO:0000313" key="6">
    <source>
        <dbReference type="EMBL" id="AOS47114.1"/>
    </source>
</evidence>
<protein>
    <submittedName>
        <fullName evidence="6">Electron transfer flavoprotein subunit beta</fullName>
    </submittedName>
</protein>
<dbReference type="PANTHER" id="PTHR43153">
    <property type="entry name" value="ELECTRON TRANSFER FLAVOPROTEIN ALPHA"/>
    <property type="match status" value="1"/>
</dbReference>
<dbReference type="SUPFAM" id="SSF52402">
    <property type="entry name" value="Adenine nucleotide alpha hydrolases-like"/>
    <property type="match status" value="1"/>
</dbReference>
<feature type="binding site" evidence="4">
    <location>
        <begin position="206"/>
        <end position="207"/>
    </location>
    <ligand>
        <name>FAD</name>
        <dbReference type="ChEBI" id="CHEBI:57692"/>
    </ligand>
</feature>
<evidence type="ECO:0000259" key="5">
    <source>
        <dbReference type="Pfam" id="PF00766"/>
    </source>
</evidence>
<evidence type="ECO:0000256" key="2">
    <source>
        <dbReference type="ARBA" id="ARBA00022448"/>
    </source>
</evidence>
<feature type="binding site" evidence="4">
    <location>
        <begin position="277"/>
        <end position="278"/>
    </location>
    <ligand>
        <name>FAD</name>
        <dbReference type="ChEBI" id="CHEBI:57692"/>
    </ligand>
</feature>
<reference evidence="6 7" key="1">
    <citation type="submission" date="2016-09" db="EMBL/GenBank/DDBJ databases">
        <title>Complete genome sequence of Actinomyces hongkongensis HKU8.</title>
        <authorList>
            <person name="Gao Y.-X."/>
            <person name="Zhou Y.-Y."/>
            <person name="Xie Y."/>
            <person name="Wang M."/>
            <person name="Wang S.-J."/>
            <person name="Shen S.-G."/>
        </authorList>
    </citation>
    <scope>NUCLEOTIDE SEQUENCE [LARGE SCALE GENOMIC DNA]</scope>
    <source>
        <strain evidence="6 7">HKU8</strain>
    </source>
</reference>
<dbReference type="GO" id="GO:0033539">
    <property type="term" value="P:fatty acid beta-oxidation using acyl-CoA dehydrogenase"/>
    <property type="evidence" value="ECO:0007669"/>
    <property type="project" value="TreeGrafter"/>
</dbReference>
<dbReference type="Gene3D" id="3.40.50.620">
    <property type="entry name" value="HUPs"/>
    <property type="match status" value="1"/>
</dbReference>
<dbReference type="InterPro" id="IPR014729">
    <property type="entry name" value="Rossmann-like_a/b/a_fold"/>
</dbReference>
<dbReference type="SUPFAM" id="SSF52467">
    <property type="entry name" value="DHS-like NAD/FAD-binding domain"/>
    <property type="match status" value="1"/>
</dbReference>
<dbReference type="STRING" id="178339.BH719_03960"/>
<feature type="binding site" evidence="4">
    <location>
        <begin position="238"/>
        <end position="245"/>
    </location>
    <ligand>
        <name>FAD</name>
        <dbReference type="ChEBI" id="CHEBI:57692"/>
    </ligand>
</feature>
<dbReference type="EMBL" id="CP017298">
    <property type="protein sequence ID" value="AOS47114.1"/>
    <property type="molecule type" value="Genomic_DNA"/>
</dbReference>
<dbReference type="PIRSF" id="PIRSF000089">
    <property type="entry name" value="Electra_flavoP_a"/>
    <property type="match status" value="1"/>
</dbReference>
<dbReference type="Gene3D" id="3.40.50.1220">
    <property type="entry name" value="TPP-binding domain"/>
    <property type="match status" value="1"/>
</dbReference>
<keyword evidence="7" id="KW-1185">Reference proteome</keyword>
<dbReference type="FunFam" id="3.40.50.1220:FF:000004">
    <property type="entry name" value="Electron transfer flavoprotein"/>
    <property type="match status" value="1"/>
</dbReference>
<dbReference type="Proteomes" id="UP000095214">
    <property type="component" value="Chromosome"/>
</dbReference>
<keyword evidence="2" id="KW-0813">Transport</keyword>
<dbReference type="GO" id="GO:0050660">
    <property type="term" value="F:flavin adenine dinucleotide binding"/>
    <property type="evidence" value="ECO:0007669"/>
    <property type="project" value="InterPro"/>
</dbReference>
<dbReference type="AlphaFoldDB" id="A0A1D8B1W3"/>
<dbReference type="RefSeq" id="WP_009743464.1">
    <property type="nucleotide sequence ID" value="NZ_CP017298.1"/>
</dbReference>
<evidence type="ECO:0000256" key="1">
    <source>
        <dbReference type="ARBA" id="ARBA00005817"/>
    </source>
</evidence>
<evidence type="ECO:0000256" key="3">
    <source>
        <dbReference type="ARBA" id="ARBA00022630"/>
    </source>
</evidence>
<name>A0A1D8B1W3_9ACTO</name>
<dbReference type="InterPro" id="IPR001308">
    <property type="entry name" value="ETF_a/FixB"/>
</dbReference>
<organism evidence="6 7">
    <name type="scientific">Pauljensenia hongkongensis</name>
    <dbReference type="NCBI Taxonomy" id="178339"/>
    <lineage>
        <taxon>Bacteria</taxon>
        <taxon>Bacillati</taxon>
        <taxon>Actinomycetota</taxon>
        <taxon>Actinomycetes</taxon>
        <taxon>Actinomycetales</taxon>
        <taxon>Actinomycetaceae</taxon>
        <taxon>Pauljensenia</taxon>
    </lineage>
</organism>
<dbReference type="GO" id="GO:0009055">
    <property type="term" value="F:electron transfer activity"/>
    <property type="evidence" value="ECO:0007669"/>
    <property type="project" value="InterPro"/>
</dbReference>
<gene>
    <name evidence="6" type="ORF">BH719_03960</name>
</gene>
<sequence>MTNTWILTTDERIANLVEVAAAVGGTTTVIAVAPSAPAVGGVDSVIHIPTAENVPAEAYAGVVAGLLADAKGDVILAANRPAERSFAGAAAAALALPVIVGATSVSAEGAEVARYGGLTNETVAFKGAVLVLEGGAAVEADGPAAQVHEGTPMGAEVVDVQPSGSGPANLAAARRIVSCGRGFKAEEDLALAQALADALGAEIACSRPLAEGTAWMTKDRYVGVSGMRVSPDVYVALGISGQVQHTSGMAGSKIVVAVNSDAEAPIFQISDYGIVGDIYDVVPALTAALS</sequence>
<dbReference type="PANTHER" id="PTHR43153:SF1">
    <property type="entry name" value="ELECTRON TRANSFER FLAVOPROTEIN SUBUNIT ALPHA, MITOCHONDRIAL"/>
    <property type="match status" value="1"/>
</dbReference>
<proteinExistence type="inferred from homology"/>
<feature type="binding site" evidence="4">
    <location>
        <position position="259"/>
    </location>
    <ligand>
        <name>FAD</name>
        <dbReference type="ChEBI" id="CHEBI:57692"/>
    </ligand>
</feature>
<dbReference type="Pfam" id="PF00766">
    <property type="entry name" value="ETF_alpha"/>
    <property type="match status" value="1"/>
</dbReference>
<dbReference type="InterPro" id="IPR014731">
    <property type="entry name" value="ETF_asu_C"/>
</dbReference>
<keyword evidence="4" id="KW-0274">FAD</keyword>
<evidence type="ECO:0000256" key="4">
    <source>
        <dbReference type="PIRSR" id="PIRSR000089-1"/>
    </source>
</evidence>